<feature type="active site" description="Proton donor/acceptor" evidence="7">
    <location>
        <position position="291"/>
    </location>
</feature>
<dbReference type="PANTHER" id="PTHR41533">
    <property type="entry name" value="L,D-TRANSPEPTIDASE HI_1667-RELATED"/>
    <property type="match status" value="1"/>
</dbReference>
<dbReference type="GO" id="GO:0071555">
    <property type="term" value="P:cell wall organization"/>
    <property type="evidence" value="ECO:0007669"/>
    <property type="project" value="UniProtKB-UniRule"/>
</dbReference>
<dbReference type="Pfam" id="PF01471">
    <property type="entry name" value="PG_binding_1"/>
    <property type="match status" value="1"/>
</dbReference>
<dbReference type="SUPFAM" id="SSF47090">
    <property type="entry name" value="PGBD-like"/>
    <property type="match status" value="1"/>
</dbReference>
<dbReference type="InterPro" id="IPR045380">
    <property type="entry name" value="LD_TPept_scaffold_dom"/>
</dbReference>
<evidence type="ECO:0000256" key="3">
    <source>
        <dbReference type="ARBA" id="ARBA00022679"/>
    </source>
</evidence>
<keyword evidence="4 7" id="KW-0133">Cell shape</keyword>
<evidence type="ECO:0000313" key="10">
    <source>
        <dbReference type="Proteomes" id="UP000048984"/>
    </source>
</evidence>
<keyword evidence="3" id="KW-0808">Transferase</keyword>
<dbReference type="Proteomes" id="UP000048984">
    <property type="component" value="Unassembled WGS sequence"/>
</dbReference>
<evidence type="ECO:0000256" key="4">
    <source>
        <dbReference type="ARBA" id="ARBA00022960"/>
    </source>
</evidence>
<dbReference type="GO" id="GO:0008360">
    <property type="term" value="P:regulation of cell shape"/>
    <property type="evidence" value="ECO:0007669"/>
    <property type="project" value="UniProtKB-UniRule"/>
</dbReference>
<protein>
    <recommendedName>
        <fullName evidence="8">L,D-TPase catalytic domain-containing protein</fullName>
    </recommendedName>
</protein>
<organism evidence="9 10">
    <name type="scientific">Prosthecodimorpha hirschii</name>
    <dbReference type="NCBI Taxonomy" id="665126"/>
    <lineage>
        <taxon>Bacteria</taxon>
        <taxon>Pseudomonadati</taxon>
        <taxon>Pseudomonadota</taxon>
        <taxon>Alphaproteobacteria</taxon>
        <taxon>Hyphomicrobiales</taxon>
        <taxon>Ancalomicrobiaceae</taxon>
        <taxon>Prosthecodimorpha</taxon>
    </lineage>
</organism>
<dbReference type="InterPro" id="IPR005490">
    <property type="entry name" value="LD_TPept_cat_dom"/>
</dbReference>
<keyword evidence="5 7" id="KW-0573">Peptidoglycan synthesis</keyword>
<dbReference type="AlphaFoldDB" id="A0A0P6VLW0"/>
<dbReference type="PROSITE" id="PS52029">
    <property type="entry name" value="LD_TPASE"/>
    <property type="match status" value="1"/>
</dbReference>
<evidence type="ECO:0000256" key="1">
    <source>
        <dbReference type="ARBA" id="ARBA00004752"/>
    </source>
</evidence>
<dbReference type="EMBL" id="LJYW01000001">
    <property type="protein sequence ID" value="KPL52226.1"/>
    <property type="molecule type" value="Genomic_DNA"/>
</dbReference>
<name>A0A0P6VLW0_9HYPH</name>
<evidence type="ECO:0000256" key="6">
    <source>
        <dbReference type="ARBA" id="ARBA00023316"/>
    </source>
</evidence>
<dbReference type="PANTHER" id="PTHR41533:SF2">
    <property type="entry name" value="BLR7131 PROTEIN"/>
    <property type="match status" value="1"/>
</dbReference>
<reference evidence="9 10" key="1">
    <citation type="submission" date="2015-09" db="EMBL/GenBank/DDBJ databases">
        <authorList>
            <person name="Jackson K.R."/>
            <person name="Lunt B.L."/>
            <person name="Fisher J.N.B."/>
            <person name="Gardner A.V."/>
            <person name="Bailey M.E."/>
            <person name="Deus L.M."/>
            <person name="Earl A.S."/>
            <person name="Gibby P.D."/>
            <person name="Hartmann K.A."/>
            <person name="Liu J.E."/>
            <person name="Manci A.M."/>
            <person name="Nielsen D.A."/>
            <person name="Solomon M.B."/>
            <person name="Breakwell D.P."/>
            <person name="Burnett S.H."/>
            <person name="Grose J.H."/>
        </authorList>
    </citation>
    <scope>NUCLEOTIDE SEQUENCE [LARGE SCALE GENOMIC DNA]</scope>
    <source>
        <strain evidence="9 10">16</strain>
    </source>
</reference>
<feature type="domain" description="L,D-TPase catalytic" evidence="8">
    <location>
        <begin position="161"/>
        <end position="339"/>
    </location>
</feature>
<dbReference type="InterPro" id="IPR038063">
    <property type="entry name" value="Transpep_catalytic_dom"/>
</dbReference>
<dbReference type="STRING" id="665126.ABB55_08260"/>
<dbReference type="InterPro" id="IPR002477">
    <property type="entry name" value="Peptidoglycan-bd-like"/>
</dbReference>
<gene>
    <name evidence="9" type="ORF">ABB55_08260</name>
</gene>
<sequence>MATAKPPQVDPAAALAEFAASSDLSATLEAYNPPHEGYRRLKAKLAEMGGYTPPPPVVQVPNGPTLKPGQKDGRVAALRERLGVGATASDGELYDDPLVEAVKAFQKEKGLKPTGLVGPATVSLLNDPGAAGETKAVELKPADIVANMERWRWLPRELGSLHVFVNIPDYQLAIVRDGKEVHRTRVIVGRVANQTPVFSETMTHIIVNPYWNVPVSILKKEMLGKIQETAGSYLDRGNYEVVVGKRVVSASEVDWANVNPNAVSVRQRPGGGNALGNIKFMFPNQHSVYLHDTSSRGLFSQTYRALSHGCVRVHEPFAFADALLAEEPGGLDGKQLKGMIGGGEKYLWLKRKLEVHLAYFTAFVGPDGKLESRADVYGHNARTKKLLGI</sequence>
<dbReference type="Pfam" id="PF20142">
    <property type="entry name" value="Scaffold"/>
    <property type="match status" value="1"/>
</dbReference>
<dbReference type="InterPro" id="IPR036366">
    <property type="entry name" value="PGBDSf"/>
</dbReference>
<keyword evidence="10" id="KW-1185">Reference proteome</keyword>
<dbReference type="Gene3D" id="1.10.101.10">
    <property type="entry name" value="PGBD-like superfamily/PGBD"/>
    <property type="match status" value="1"/>
</dbReference>
<dbReference type="Pfam" id="PF03734">
    <property type="entry name" value="YkuD"/>
    <property type="match status" value="1"/>
</dbReference>
<keyword evidence="6 7" id="KW-0961">Cell wall biogenesis/degradation</keyword>
<dbReference type="GO" id="GO:0004180">
    <property type="term" value="F:carboxypeptidase activity"/>
    <property type="evidence" value="ECO:0007669"/>
    <property type="project" value="UniProtKB-ARBA"/>
</dbReference>
<feature type="active site" description="Nucleophile" evidence="7">
    <location>
        <position position="310"/>
    </location>
</feature>
<comment type="caution">
    <text evidence="9">The sequence shown here is derived from an EMBL/GenBank/DDBJ whole genome shotgun (WGS) entry which is preliminary data.</text>
</comment>
<dbReference type="CDD" id="cd16913">
    <property type="entry name" value="YkuD_like"/>
    <property type="match status" value="1"/>
</dbReference>
<evidence type="ECO:0000256" key="2">
    <source>
        <dbReference type="ARBA" id="ARBA00005992"/>
    </source>
</evidence>
<dbReference type="UniPathway" id="UPA00219"/>
<evidence type="ECO:0000259" key="8">
    <source>
        <dbReference type="PROSITE" id="PS52029"/>
    </source>
</evidence>
<dbReference type="GO" id="GO:0016740">
    <property type="term" value="F:transferase activity"/>
    <property type="evidence" value="ECO:0007669"/>
    <property type="project" value="UniProtKB-KW"/>
</dbReference>
<comment type="pathway">
    <text evidence="1 7">Cell wall biogenesis; peptidoglycan biosynthesis.</text>
</comment>
<proteinExistence type="inferred from homology"/>
<dbReference type="SUPFAM" id="SSF141523">
    <property type="entry name" value="L,D-transpeptidase catalytic domain-like"/>
    <property type="match status" value="1"/>
</dbReference>
<reference evidence="9 10" key="2">
    <citation type="submission" date="2015-10" db="EMBL/GenBank/DDBJ databases">
        <title>Draft Genome Sequence of Prosthecomicrobium hirschii ATCC 27832.</title>
        <authorList>
            <person name="Daniel J."/>
            <person name="Givan S.A."/>
            <person name="Brun Y.V."/>
            <person name="Brown P.J."/>
        </authorList>
    </citation>
    <scope>NUCLEOTIDE SEQUENCE [LARGE SCALE GENOMIC DNA]</scope>
    <source>
        <strain evidence="9 10">16</strain>
    </source>
</reference>
<dbReference type="InterPro" id="IPR036365">
    <property type="entry name" value="PGBD-like_sf"/>
</dbReference>
<evidence type="ECO:0000256" key="7">
    <source>
        <dbReference type="PROSITE-ProRule" id="PRU01373"/>
    </source>
</evidence>
<dbReference type="InterPro" id="IPR052905">
    <property type="entry name" value="LD-transpeptidase_YkuD-like"/>
</dbReference>
<dbReference type="GO" id="GO:0009252">
    <property type="term" value="P:peptidoglycan biosynthetic process"/>
    <property type="evidence" value="ECO:0007669"/>
    <property type="project" value="UniProtKB-UniPathway"/>
</dbReference>
<comment type="similarity">
    <text evidence="2">Belongs to the YkuD family.</text>
</comment>
<accession>A0A0P6VLW0</accession>
<evidence type="ECO:0000313" key="9">
    <source>
        <dbReference type="EMBL" id="KPL52226.1"/>
    </source>
</evidence>
<evidence type="ECO:0000256" key="5">
    <source>
        <dbReference type="ARBA" id="ARBA00022984"/>
    </source>
</evidence>
<dbReference type="Gene3D" id="2.40.440.10">
    <property type="entry name" value="L,D-transpeptidase catalytic domain-like"/>
    <property type="match status" value="1"/>
</dbReference>